<gene>
    <name evidence="1" type="ORF">SAMN05421740_106248</name>
</gene>
<dbReference type="InterPro" id="IPR009057">
    <property type="entry name" value="Homeodomain-like_sf"/>
</dbReference>
<evidence type="ECO:0000313" key="2">
    <source>
        <dbReference type="Proteomes" id="UP000198916"/>
    </source>
</evidence>
<sequence length="76" mass="8488">MDNLLARITINPDICHGKPAIRNMRWPVEVILDMLSAGMTTEEIIEDHPELEKEDIMAALRFAKISVSGRSLAEAV</sequence>
<dbReference type="PANTHER" id="PTHR34849">
    <property type="entry name" value="SSL5025 PROTEIN"/>
    <property type="match status" value="1"/>
</dbReference>
<dbReference type="Pfam" id="PF04255">
    <property type="entry name" value="DUF433"/>
    <property type="match status" value="1"/>
</dbReference>
<dbReference type="SUPFAM" id="SSF46689">
    <property type="entry name" value="Homeodomain-like"/>
    <property type="match status" value="1"/>
</dbReference>
<reference evidence="2" key="1">
    <citation type="submission" date="2016-10" db="EMBL/GenBank/DDBJ databases">
        <authorList>
            <person name="Varghese N."/>
            <person name="Submissions S."/>
        </authorList>
    </citation>
    <scope>NUCLEOTIDE SEQUENCE [LARGE SCALE GENOMIC DNA]</scope>
    <source>
        <strain evidence="2">Jip14</strain>
    </source>
</reference>
<dbReference type="PANTHER" id="PTHR34849:SF3">
    <property type="entry name" value="SSR2962 PROTEIN"/>
    <property type="match status" value="1"/>
</dbReference>
<dbReference type="InterPro" id="IPR007367">
    <property type="entry name" value="DUF433"/>
</dbReference>
<dbReference type="Proteomes" id="UP000198916">
    <property type="component" value="Unassembled WGS sequence"/>
</dbReference>
<evidence type="ECO:0000313" key="1">
    <source>
        <dbReference type="EMBL" id="SEL54616.1"/>
    </source>
</evidence>
<accession>A0A1H7R300</accession>
<dbReference type="InterPro" id="IPR036388">
    <property type="entry name" value="WH-like_DNA-bd_sf"/>
</dbReference>
<dbReference type="AlphaFoldDB" id="A0A1H7R300"/>
<organism evidence="1 2">
    <name type="scientific">Parapedobacter koreensis</name>
    <dbReference type="NCBI Taxonomy" id="332977"/>
    <lineage>
        <taxon>Bacteria</taxon>
        <taxon>Pseudomonadati</taxon>
        <taxon>Bacteroidota</taxon>
        <taxon>Sphingobacteriia</taxon>
        <taxon>Sphingobacteriales</taxon>
        <taxon>Sphingobacteriaceae</taxon>
        <taxon>Parapedobacter</taxon>
    </lineage>
</organism>
<dbReference type="Gene3D" id="1.10.10.10">
    <property type="entry name" value="Winged helix-like DNA-binding domain superfamily/Winged helix DNA-binding domain"/>
    <property type="match status" value="1"/>
</dbReference>
<dbReference type="OrthoDB" id="1494556at2"/>
<protein>
    <submittedName>
        <fullName evidence="1">Uncharacterized conserved protein, DUF433 family</fullName>
    </submittedName>
</protein>
<dbReference type="RefSeq" id="WP_090606855.1">
    <property type="nucleotide sequence ID" value="NZ_FNZR01000006.1"/>
</dbReference>
<keyword evidence="2" id="KW-1185">Reference proteome</keyword>
<proteinExistence type="predicted"/>
<name>A0A1H7R300_9SPHI</name>
<dbReference type="EMBL" id="FNZR01000006">
    <property type="protein sequence ID" value="SEL54616.1"/>
    <property type="molecule type" value="Genomic_DNA"/>
</dbReference>
<dbReference type="STRING" id="332977.SAMN05421740_106248"/>